<organism evidence="3 4">
    <name type="scientific">Batrachochytrium salamandrivorans</name>
    <dbReference type="NCBI Taxonomy" id="1357716"/>
    <lineage>
        <taxon>Eukaryota</taxon>
        <taxon>Fungi</taxon>
        <taxon>Fungi incertae sedis</taxon>
        <taxon>Chytridiomycota</taxon>
        <taxon>Chytridiomycota incertae sedis</taxon>
        <taxon>Chytridiomycetes</taxon>
        <taxon>Rhizophydiales</taxon>
        <taxon>Rhizophydiales incertae sedis</taxon>
        <taxon>Batrachochytrium</taxon>
    </lineage>
</organism>
<evidence type="ECO:0000313" key="3">
    <source>
        <dbReference type="EMBL" id="KAH6588940.1"/>
    </source>
</evidence>
<dbReference type="Proteomes" id="UP001648503">
    <property type="component" value="Unassembled WGS sequence"/>
</dbReference>
<proteinExistence type="predicted"/>
<name>A0ABQ8EZ48_9FUNG</name>
<feature type="signal peptide" evidence="2">
    <location>
        <begin position="1"/>
        <end position="18"/>
    </location>
</feature>
<keyword evidence="2" id="KW-0732">Signal</keyword>
<feature type="chain" id="PRO_5045317175" evidence="2">
    <location>
        <begin position="19"/>
        <end position="370"/>
    </location>
</feature>
<gene>
    <name evidence="3" type="ORF">BASA50_010361</name>
</gene>
<feature type="compositionally biased region" description="Low complexity" evidence="1">
    <location>
        <begin position="55"/>
        <end position="80"/>
    </location>
</feature>
<protein>
    <submittedName>
        <fullName evidence="3">Uncharacterized protein</fullName>
    </submittedName>
</protein>
<reference evidence="3 4" key="1">
    <citation type="submission" date="2021-02" db="EMBL/GenBank/DDBJ databases">
        <title>Variation within the Batrachochytrium salamandrivorans European outbreak.</title>
        <authorList>
            <person name="Kelly M."/>
            <person name="Pasmans F."/>
            <person name="Shea T.P."/>
            <person name="Munoz J.F."/>
            <person name="Carranza S."/>
            <person name="Cuomo C.A."/>
            <person name="Martel A."/>
        </authorList>
    </citation>
    <scope>NUCLEOTIDE SEQUENCE [LARGE SCALE GENOMIC DNA]</scope>
    <source>
        <strain evidence="3 4">AMFP18/2</strain>
    </source>
</reference>
<comment type="caution">
    <text evidence="3">The sequence shown here is derived from an EMBL/GenBank/DDBJ whole genome shotgun (WGS) entry which is preliminary data.</text>
</comment>
<keyword evidence="4" id="KW-1185">Reference proteome</keyword>
<dbReference type="EMBL" id="JAFCIX010000484">
    <property type="protein sequence ID" value="KAH6588940.1"/>
    <property type="molecule type" value="Genomic_DNA"/>
</dbReference>
<feature type="region of interest" description="Disordered" evidence="1">
    <location>
        <begin position="285"/>
        <end position="370"/>
    </location>
</feature>
<evidence type="ECO:0000256" key="1">
    <source>
        <dbReference type="SAM" id="MobiDB-lite"/>
    </source>
</evidence>
<evidence type="ECO:0000256" key="2">
    <source>
        <dbReference type="SAM" id="SignalP"/>
    </source>
</evidence>
<sequence length="370" mass="41115">MRVGVGVILSVLSSSVLAAVIPNYDSRGILLVRRTESPENKDLLWKRADEDQEGSEPSSSGAGASTGASAGTSTSGKSVSSILGRPFRAIKTRWDTAKQRIMLRRDEKMNKDVIKALTKVTEGNTKDQFISDVETLLRTILESARGFTQAFNNKAQTPFVLTIPEGKNQKSLKKEMTKIQKTAKEYTNNHLKHVEYGLLYIIERPQAVMRDMEKITGGILYMYSRLKSLYAGEYMALVSKVKHTNNKKHIGDTEKYLSDINEHQGRTLESFNAIKNHVRVGKITFKEKTQSKKSQAKSRLGFKGKSPTDVTPDQEESKQEPSDGDTSGQGPSDENTSNQGPPDQEESDQKPARPIPPPRKSRASKEGTWV</sequence>
<accession>A0ABQ8EZ48</accession>
<feature type="compositionally biased region" description="Polar residues" evidence="1">
    <location>
        <begin position="324"/>
        <end position="341"/>
    </location>
</feature>
<evidence type="ECO:0000313" key="4">
    <source>
        <dbReference type="Proteomes" id="UP001648503"/>
    </source>
</evidence>
<feature type="region of interest" description="Disordered" evidence="1">
    <location>
        <begin position="48"/>
        <end position="80"/>
    </location>
</feature>